<sequence>MIFFENKYTPLTDSVYFLKADIKTVTDEFMKWQKPLEINKYRKLNIVSLKKDLESNLLELLPINVTEIRRFLFHGTTSDWTAMISNTILGTDGSAPNVLSDRLKCEMVRATNTDDATTFEFSNPNKETEEEQLRVVSAHIESRWEFHDYGKPLPFEDTKRYKTKRKIKDKIDSDLLIQYLNELGINYDKKDFYNPIDKIKALMVIKTGRQYDNDKNLSLEQAQNYHIR</sequence>
<organism evidence="1 2">
    <name type="scientific">Fulvivirga kasyanovii</name>
    <dbReference type="NCBI Taxonomy" id="396812"/>
    <lineage>
        <taxon>Bacteria</taxon>
        <taxon>Pseudomonadati</taxon>
        <taxon>Bacteroidota</taxon>
        <taxon>Cytophagia</taxon>
        <taxon>Cytophagales</taxon>
        <taxon>Fulvivirgaceae</taxon>
        <taxon>Fulvivirga</taxon>
    </lineage>
</organism>
<name>A0ABW9RK56_9BACT</name>
<evidence type="ECO:0000313" key="2">
    <source>
        <dbReference type="Proteomes" id="UP000798808"/>
    </source>
</evidence>
<dbReference type="EMBL" id="SMLW01000259">
    <property type="protein sequence ID" value="MTI23630.1"/>
    <property type="molecule type" value="Genomic_DNA"/>
</dbReference>
<proteinExistence type="predicted"/>
<dbReference type="RefSeq" id="WP_155168772.1">
    <property type="nucleotide sequence ID" value="NZ_BAAAFL010000003.1"/>
</dbReference>
<gene>
    <name evidence="1" type="ORF">E1163_01560</name>
</gene>
<reference evidence="1 2" key="1">
    <citation type="submission" date="2019-02" db="EMBL/GenBank/DDBJ databases">
        <authorList>
            <person name="Goldberg S.R."/>
            <person name="Haltli B.A."/>
            <person name="Correa H."/>
            <person name="Russell K.G."/>
        </authorList>
    </citation>
    <scope>NUCLEOTIDE SEQUENCE [LARGE SCALE GENOMIC DNA]</scope>
    <source>
        <strain evidence="1 2">JCM 16186</strain>
    </source>
</reference>
<dbReference type="Proteomes" id="UP000798808">
    <property type="component" value="Unassembled WGS sequence"/>
</dbReference>
<evidence type="ECO:0000313" key="1">
    <source>
        <dbReference type="EMBL" id="MTI23630.1"/>
    </source>
</evidence>
<comment type="caution">
    <text evidence="1">The sequence shown here is derived from an EMBL/GenBank/DDBJ whole genome shotgun (WGS) entry which is preliminary data.</text>
</comment>
<protein>
    <submittedName>
        <fullName evidence="1">Uncharacterized protein</fullName>
    </submittedName>
</protein>
<keyword evidence="2" id="KW-1185">Reference proteome</keyword>
<accession>A0ABW9RK56</accession>